<dbReference type="AlphaFoldDB" id="A0A1W2A8D7"/>
<dbReference type="STRING" id="937218.SAMN06297251_10431"/>
<accession>A0A1W2A8D7</accession>
<dbReference type="RefSeq" id="WP_084409175.1">
    <property type="nucleotide sequence ID" value="NZ_FWXR01000004.1"/>
</dbReference>
<name>A0A1W2A8D7_9HYPH</name>
<dbReference type="Proteomes" id="UP000192656">
    <property type="component" value="Unassembled WGS sequence"/>
</dbReference>
<sequence length="89" mass="9820">MTEKQRASEALIEAIEAAKTATRNLKSIPHTETIRRHLDDALEAAHLADEVEWSRTSFRKIYSALSDIERKIGDLGDRLSSLDAGGEAA</sequence>
<protein>
    <submittedName>
        <fullName evidence="1">Uncharacterized protein</fullName>
    </submittedName>
</protein>
<proteinExistence type="predicted"/>
<evidence type="ECO:0000313" key="1">
    <source>
        <dbReference type="EMBL" id="SMC56975.1"/>
    </source>
</evidence>
<evidence type="ECO:0000313" key="2">
    <source>
        <dbReference type="Proteomes" id="UP000192656"/>
    </source>
</evidence>
<organism evidence="1 2">
    <name type="scientific">Fulvimarina manganoxydans</name>
    <dbReference type="NCBI Taxonomy" id="937218"/>
    <lineage>
        <taxon>Bacteria</taxon>
        <taxon>Pseudomonadati</taxon>
        <taxon>Pseudomonadota</taxon>
        <taxon>Alphaproteobacteria</taxon>
        <taxon>Hyphomicrobiales</taxon>
        <taxon>Aurantimonadaceae</taxon>
        <taxon>Fulvimarina</taxon>
    </lineage>
</organism>
<keyword evidence="2" id="KW-1185">Reference proteome</keyword>
<gene>
    <name evidence="1" type="ORF">SAMN06297251_10431</name>
</gene>
<dbReference type="EMBL" id="FWXR01000004">
    <property type="protein sequence ID" value="SMC56975.1"/>
    <property type="molecule type" value="Genomic_DNA"/>
</dbReference>
<reference evidence="1 2" key="1">
    <citation type="submission" date="2017-04" db="EMBL/GenBank/DDBJ databases">
        <authorList>
            <person name="Afonso C.L."/>
            <person name="Miller P.J."/>
            <person name="Scott M.A."/>
            <person name="Spackman E."/>
            <person name="Goraichik I."/>
            <person name="Dimitrov K.M."/>
            <person name="Suarez D.L."/>
            <person name="Swayne D.E."/>
        </authorList>
    </citation>
    <scope>NUCLEOTIDE SEQUENCE [LARGE SCALE GENOMIC DNA]</scope>
    <source>
        <strain evidence="1 2">CGMCC 1.10972</strain>
    </source>
</reference>